<feature type="region of interest" description="Disordered" evidence="1">
    <location>
        <begin position="2434"/>
        <end position="2453"/>
    </location>
</feature>
<evidence type="ECO:0000259" key="4">
    <source>
        <dbReference type="PROSITE" id="PS00652"/>
    </source>
</evidence>
<keyword evidence="6" id="KW-1185">Reference proteome</keyword>
<sequence>MKKLLVALFILLRQAECDWLTCATDNGYLVIGYSCVGCFEGCKTCFGNAWWYQCNSCYPSYYFLNHLCLPIIPLQSTQFPFGNQLTLGMDVNGIFQIGSNKTNKYPDFDVNDPIPAYLRGYYFHTNSYMTSDKFNFSPWFTVSFWIKPYSNGNIFLKKDSTKVWLSLSIDSHQEIYLNMLFHNGNNLSLHMQSLFKNWNQISITCNLIIDEWFTNIQLIYNGVIASQYQTPSTDLYRDHSIGFIGNDPAVSQSFIGFLYKIGYYDNPNEGLNDYLQDLSCMSGCLFCASDFTCPDDCEFNEFNNNGTCVNCLSECAHGCRTLERCNLCETKECYSCNHFSVCNTCVTRGNLTGSVCECNLNTFFNETTSICDLCDSNFCSQCLTVNYFDCKKCEGNYQLIDGVCLKWVPTGWDSEKDKPYIAIDTQLGDGEYKEIYGFFTTGKFKNYYHPFNNPEIIDPFPIEGRGLYFSDGKYLNSSQEAYLSCSFTLIFCINPKNGDFFEKGNTSINSNGKASIFLQDPLNNLTHIITHSDFPLKNWTYFTLIVSYYNSTTTLSIYSNRNLLFLYSYYPLLFRDEELSYILLGKNQDSSYDGYIYIFQYFIGEIDILAYLSNDLILNSLPLCDYSYIYNQNSTCFPCESSCSIGCIRESNCNLCYDQLCRNCSGPYEESTCFHCAELAHNLYTNECICDDNAFFIKNSSNYYCENCDYNYCAVCDNNGHFECLNCSMGVLVDTVCLDEPPIGYYECSGQPCLVTEIDPNKGFSENYGIFISGSSKETFNHFNNHEKDDPVPTKQRGFYHDGVNMFFQTENSTYIGHIFTIGGWFWVLGTGDVLEHENRLLLASNGSLSITFQDRDLKEFTFATPGMNFSEWTYISFTVSYVNSTTSLGIFLNDISMYLWSFQNLLFRDIPDSKIFLAKSPRSYFNGFLYRFKMWNFEKIDFSFEFNDEICGIEKDSACLLLCSIDEYYQIWNGSEPSCEKCLSSCDRGCIRKDTCNICEDVLCAVCPNFGQNLCIQCVPYAYGAKKCKCIDKYCLSLDRLSCIRVPFENSTEKYWIHFFPDTTVKVGMWSDNFIINTIHPWMKNIKFIDNDNVTFSSNSCDFSPFNENFTCSFKVFVDPSYNNKNGPITIKLKYEGYIYPITFPVYYDDFSISLMNQPERLGVVFYLGYNYIQVLPDKWLSFNNDLCSDEDCTHVACEKLLSQDSISSIGKSIDCVYTGINAILIYVGHINDHTDSITFREKVFISEYNETNFKYLNIPWKYKNPPMPTSLIEPIPEVCCSCNVIFDGSRSPTRLGSLKYQWVLSDFMLWSGDDTQRIANITLESCNVADKHRQFNVTLIVTDKFGQQASSSITVNMTVEDVAISAWKDPNIQFRTDTISKLKFQIIKSPKIRLDPNYSVVWSLYNSSISRLLLGNKIYESTGIEFSYLFTQKGEYLLIVDAFFNDNTYKISANATIIATLPPPNIVLNGVNTYVYANSNITVNITASYNNAPINLDTGFAFIKKHDCSNGEFIELAGDSFKLNVFNKESRFNCSFTIKLRDYPEYESEVNWLNVVEGNIPRVYIVSQFPYLDPSSPVRLIAEVPDSLRMIIYWIEKYGHPFIAATPLNQPSMTIKENSMLCGIDYEFEIKVVDPVSFVPVKASIKRYVNCPPNSGTFEVDPSEGSALDSHFNVLFAGWSDLEGDEPFYYQVFKEKEGRIYALTPKTTGNSFQIVLGERGKTKLIGRIYDARGTFSEVEAYVNIKDTDYVDAKERSEVLLNNGADTMDSNMIISSINSVASYAFHNVQDQKNLTICVQNLVGTLNKWMNSSMPSTGLSESSTVIDAVHTLLGKSETYDKDLLLDIHSTHSQALNHTKTLDFHTYNTTLYTLDKLLDSLQTQLINNKDNSSISETDLFRLINQTYSEGSLKYLMTTNPNESPIKYKGQKYNSTTLSVDGKSAMNSIEFDSPSGESSAQIKIDTSKNSDSTTYFLSILSVAPLDNISDSFQYYANHSYVASENVEYRDGSIVISNITVSKLYSYSNEFTTNLVQSSISKNTGTLINPVLESSEIAEVNNKVSYEIVDKSLSPTCAVYDMNIKKFSFKFCRTALKENGIASCYCDIAGLVGVLPYPSIWSILKERTLEITQLDIPTVGTIPAYAIYGFFIVLYLIARKDVKIYDKFYGEDLKKKVLEANKAIIAEINAICTENENWENLLEIWNREKQYYDEDKEYENSNQIYYKLKENIKTKLESLMKDEIIIHNLLTPKNVKNYIENCIDIQNFDDLKIVMKVLWENCEKFKDKVEELFKKQHWIIEMIKLGEAIRWYKRKFKFQDIADIIRCAAIIALIKKGTNKNLDNKELKNLIEEKNNTEKLNIDKDLMNDPYKYAEIQLASTSHINLTNSLKRLNKIALRFLEKKAIPLDPPQIPAESRYILNQSPSIDQTFIEEELKENPNKHSSSPKKSETIDNNKEAGESALNIEDIGIIVGNPSHNEDKFEDESSTLLSKAMTAIENENINNVTFNKRFIEYFMMHNDILGVWGFTNLNSPREFRLTYLLVAVLTEITIAISAFDNNMRYINKEVDLIIIFKEQKLVIFLLSVLFGLIPLILKLFFRYNVLSTQFKKNKLDEGWNTSVILGFIMSWVMIVAEFCYSLSKMQKHSLNNLSAYLDYITKALILFLFTNGIILPLIIAWIDKKCGNSICRGLKGCGKYFKRFTTENEVIPGHEDKKRA</sequence>
<dbReference type="Proteomes" id="UP001162131">
    <property type="component" value="Unassembled WGS sequence"/>
</dbReference>
<dbReference type="InterPro" id="IPR001368">
    <property type="entry name" value="TNFR/NGFR_Cys_rich_reg"/>
</dbReference>
<dbReference type="Gene3D" id="2.60.40.10">
    <property type="entry name" value="Immunoglobulins"/>
    <property type="match status" value="1"/>
</dbReference>
<dbReference type="InterPro" id="IPR013320">
    <property type="entry name" value="ConA-like_dom_sf"/>
</dbReference>
<feature type="transmembrane region" description="Helical" evidence="2">
    <location>
        <begin position="2133"/>
        <end position="2155"/>
    </location>
</feature>
<dbReference type="EMBL" id="CAJZBQ010000020">
    <property type="protein sequence ID" value="CAG9318519.1"/>
    <property type="molecule type" value="Genomic_DNA"/>
</dbReference>
<keyword evidence="2" id="KW-1133">Transmembrane helix</keyword>
<feature type="domain" description="TNFR-Cys" evidence="4">
    <location>
        <begin position="624"/>
        <end position="661"/>
    </location>
</feature>
<feature type="transmembrane region" description="Helical" evidence="2">
    <location>
        <begin position="2658"/>
        <end position="2677"/>
    </location>
</feature>
<reference evidence="5" key="1">
    <citation type="submission" date="2021-09" db="EMBL/GenBank/DDBJ databases">
        <authorList>
            <consortium name="AG Swart"/>
            <person name="Singh M."/>
            <person name="Singh A."/>
            <person name="Seah K."/>
            <person name="Emmerich C."/>
        </authorList>
    </citation>
    <scope>NUCLEOTIDE SEQUENCE</scope>
    <source>
        <strain evidence="5">ATCC30299</strain>
    </source>
</reference>
<dbReference type="InterPro" id="IPR002859">
    <property type="entry name" value="PKD/REJ-like"/>
</dbReference>
<feature type="chain" id="PRO_5043661638" description="TNFR-Cys domain-containing protein" evidence="3">
    <location>
        <begin position="18"/>
        <end position="2715"/>
    </location>
</feature>
<feature type="signal peptide" evidence="3">
    <location>
        <begin position="1"/>
        <end position="17"/>
    </location>
</feature>
<feature type="transmembrane region" description="Helical" evidence="2">
    <location>
        <begin position="2536"/>
        <end position="2555"/>
    </location>
</feature>
<feature type="transmembrane region" description="Helical" evidence="2">
    <location>
        <begin position="2616"/>
        <end position="2637"/>
    </location>
</feature>
<accession>A0AAU9IZC9</accession>
<name>A0AAU9IZC9_9CILI</name>
<proteinExistence type="predicted"/>
<dbReference type="SMART" id="SM00261">
    <property type="entry name" value="FU"/>
    <property type="match status" value="4"/>
</dbReference>
<dbReference type="InterPro" id="IPR006212">
    <property type="entry name" value="Furin_repeat"/>
</dbReference>
<protein>
    <recommendedName>
        <fullName evidence="4">TNFR-Cys domain-containing protein</fullName>
    </recommendedName>
</protein>
<dbReference type="SUPFAM" id="SSF49899">
    <property type="entry name" value="Concanavalin A-like lectins/glucanases"/>
    <property type="match status" value="1"/>
</dbReference>
<gene>
    <name evidence="5" type="ORF">BSTOLATCC_MIC20992</name>
</gene>
<evidence type="ECO:0000256" key="3">
    <source>
        <dbReference type="SAM" id="SignalP"/>
    </source>
</evidence>
<dbReference type="SUPFAM" id="SSF57184">
    <property type="entry name" value="Growth factor receptor domain"/>
    <property type="match status" value="3"/>
</dbReference>
<dbReference type="Pfam" id="PF02010">
    <property type="entry name" value="REJ"/>
    <property type="match status" value="1"/>
</dbReference>
<evidence type="ECO:0000256" key="2">
    <source>
        <dbReference type="SAM" id="Phobius"/>
    </source>
</evidence>
<dbReference type="InterPro" id="IPR013783">
    <property type="entry name" value="Ig-like_fold"/>
</dbReference>
<evidence type="ECO:0000313" key="6">
    <source>
        <dbReference type="Proteomes" id="UP001162131"/>
    </source>
</evidence>
<keyword evidence="2" id="KW-0812">Transmembrane</keyword>
<feature type="domain" description="TNFR-Cys" evidence="4">
    <location>
        <begin position="964"/>
        <end position="1005"/>
    </location>
</feature>
<evidence type="ECO:0000313" key="5">
    <source>
        <dbReference type="EMBL" id="CAG9318519.1"/>
    </source>
</evidence>
<organism evidence="5 6">
    <name type="scientific">Blepharisma stoltei</name>
    <dbReference type="NCBI Taxonomy" id="1481888"/>
    <lineage>
        <taxon>Eukaryota</taxon>
        <taxon>Sar</taxon>
        <taxon>Alveolata</taxon>
        <taxon>Ciliophora</taxon>
        <taxon>Postciliodesmatophora</taxon>
        <taxon>Heterotrichea</taxon>
        <taxon>Heterotrichida</taxon>
        <taxon>Blepharismidae</taxon>
        <taxon>Blepharisma</taxon>
    </lineage>
</organism>
<dbReference type="InterPro" id="IPR009030">
    <property type="entry name" value="Growth_fac_rcpt_cys_sf"/>
</dbReference>
<keyword evidence="3" id="KW-0732">Signal</keyword>
<keyword evidence="2" id="KW-0472">Membrane</keyword>
<comment type="caution">
    <text evidence="5">The sequence shown here is derived from an EMBL/GenBank/DDBJ whole genome shotgun (WGS) entry which is preliminary data.</text>
</comment>
<feature type="transmembrane region" description="Helical" evidence="2">
    <location>
        <begin position="2576"/>
        <end position="2596"/>
    </location>
</feature>
<evidence type="ECO:0000256" key="1">
    <source>
        <dbReference type="SAM" id="MobiDB-lite"/>
    </source>
</evidence>
<dbReference type="PROSITE" id="PS00652">
    <property type="entry name" value="TNFR_NGFR_1"/>
    <property type="match status" value="2"/>
</dbReference>